<protein>
    <submittedName>
        <fullName evidence="1">Uncharacterized protein</fullName>
    </submittedName>
</protein>
<evidence type="ECO:0000313" key="1">
    <source>
        <dbReference type="EMBL" id="ALL64017.1"/>
    </source>
</evidence>
<accession>A0A0P0R7P8</accession>
<dbReference type="KEGG" id="bcai:K788_0006854"/>
<dbReference type="AlphaFoldDB" id="A0A0P0R7P8"/>
<sequence>MLRSTRGSYGSDLVIPVEHKCHHQFRSVCTIFSRALKGSAHEKSCFRIALRPTYNTLFIGV</sequence>
<dbReference type="Proteomes" id="UP000019146">
    <property type="component" value="Chromosome 1"/>
</dbReference>
<organism evidence="1 2">
    <name type="scientific">Paraburkholderia caribensis MBA4</name>
    <dbReference type="NCBI Taxonomy" id="1323664"/>
    <lineage>
        <taxon>Bacteria</taxon>
        <taxon>Pseudomonadati</taxon>
        <taxon>Pseudomonadota</taxon>
        <taxon>Betaproteobacteria</taxon>
        <taxon>Burkholderiales</taxon>
        <taxon>Burkholderiaceae</taxon>
        <taxon>Paraburkholderia</taxon>
    </lineage>
</organism>
<evidence type="ECO:0000313" key="2">
    <source>
        <dbReference type="Proteomes" id="UP000019146"/>
    </source>
</evidence>
<reference evidence="1 2" key="1">
    <citation type="journal article" date="2014" name="Genome Announc.">
        <title>Draft Genome Sequence of the Haloacid-Degrading Burkholderia caribensis Strain MBA4.</title>
        <authorList>
            <person name="Pan Y."/>
            <person name="Kong K.F."/>
            <person name="Tsang J.S."/>
        </authorList>
    </citation>
    <scope>NUCLEOTIDE SEQUENCE [LARGE SCALE GENOMIC DNA]</scope>
    <source>
        <strain evidence="1 2">MBA4</strain>
    </source>
</reference>
<gene>
    <name evidence="1" type="ORF">K788_0006854</name>
</gene>
<dbReference type="EMBL" id="CP012746">
    <property type="protein sequence ID" value="ALL64017.1"/>
    <property type="molecule type" value="Genomic_DNA"/>
</dbReference>
<proteinExistence type="predicted"/>
<name>A0A0P0R7P8_9BURK</name>